<keyword evidence="1" id="KW-0678">Repressor</keyword>
<evidence type="ECO:0000256" key="1">
    <source>
        <dbReference type="ARBA" id="ARBA00022491"/>
    </source>
</evidence>
<dbReference type="Gene3D" id="1.10.357.10">
    <property type="entry name" value="Tetracycline Repressor, domain 2"/>
    <property type="match status" value="1"/>
</dbReference>
<keyword evidence="2 3" id="KW-0238">DNA-binding</keyword>
<protein>
    <submittedName>
        <fullName evidence="5">HTH-type transcriptional regulator YdgC</fullName>
    </submittedName>
</protein>
<dbReference type="RefSeq" id="WP_006636505.1">
    <property type="nucleotide sequence ID" value="NZ_BORD01000005.1"/>
</dbReference>
<gene>
    <name evidence="5" type="ORF">S101395_02097</name>
</gene>
<name>A0ABN5AH58_9BACI</name>
<evidence type="ECO:0000313" key="6">
    <source>
        <dbReference type="Proteomes" id="UP000196877"/>
    </source>
</evidence>
<dbReference type="InterPro" id="IPR036271">
    <property type="entry name" value="Tet_transcr_reg_TetR-rel_C_sf"/>
</dbReference>
<evidence type="ECO:0000313" key="5">
    <source>
        <dbReference type="EMBL" id="ASB88605.1"/>
    </source>
</evidence>
<feature type="DNA-binding region" description="H-T-H motif" evidence="3">
    <location>
        <begin position="33"/>
        <end position="52"/>
    </location>
</feature>
<reference evidence="5 6" key="1">
    <citation type="submission" date="2017-06" db="EMBL/GenBank/DDBJ databases">
        <title>Genome sequence of Bacillus sonorensis strain SRCM101395.</title>
        <authorList>
            <person name="Cho S.H."/>
        </authorList>
    </citation>
    <scope>NUCLEOTIDE SEQUENCE [LARGE SCALE GENOMIC DNA]</scope>
    <source>
        <strain evidence="5 6">SRCM101395</strain>
    </source>
</reference>
<evidence type="ECO:0000256" key="3">
    <source>
        <dbReference type="PROSITE-ProRule" id="PRU00335"/>
    </source>
</evidence>
<dbReference type="PROSITE" id="PS50977">
    <property type="entry name" value="HTH_TETR_2"/>
    <property type="match status" value="1"/>
</dbReference>
<dbReference type="Pfam" id="PF00440">
    <property type="entry name" value="TetR_N"/>
    <property type="match status" value="1"/>
</dbReference>
<feature type="domain" description="HTH tetR-type" evidence="4">
    <location>
        <begin position="10"/>
        <end position="70"/>
    </location>
</feature>
<dbReference type="PANTHER" id="PTHR43479">
    <property type="entry name" value="ACREF/ENVCD OPERON REPRESSOR-RELATED"/>
    <property type="match status" value="1"/>
</dbReference>
<evidence type="ECO:0000256" key="2">
    <source>
        <dbReference type="ARBA" id="ARBA00023125"/>
    </source>
</evidence>
<accession>A0ABN5AH58</accession>
<dbReference type="SUPFAM" id="SSF48498">
    <property type="entry name" value="Tetracyclin repressor-like, C-terminal domain"/>
    <property type="match status" value="1"/>
</dbReference>
<dbReference type="EMBL" id="CP021920">
    <property type="protein sequence ID" value="ASB88605.1"/>
    <property type="molecule type" value="Genomic_DNA"/>
</dbReference>
<dbReference type="InterPro" id="IPR001647">
    <property type="entry name" value="HTH_TetR"/>
</dbReference>
<dbReference type="InterPro" id="IPR050624">
    <property type="entry name" value="HTH-type_Tx_Regulator"/>
</dbReference>
<dbReference type="PANTHER" id="PTHR43479:SF8">
    <property type="entry name" value="TRANSCRIPTIONAL REGULATOR, TETR FAMILY"/>
    <property type="match status" value="1"/>
</dbReference>
<proteinExistence type="predicted"/>
<evidence type="ECO:0000259" key="4">
    <source>
        <dbReference type="PROSITE" id="PS50977"/>
    </source>
</evidence>
<dbReference type="Proteomes" id="UP000196877">
    <property type="component" value="Chromosome"/>
</dbReference>
<sequence>MKNRKGRKGEESRKRLLKVAANEFSIRGFHDTKVSTIVKRAGLTQPSFYLYFPSKQAIFEELITDFHSRVRHLTESLLLESGIKQTDVSNRVLSAVETVFQFLAADLDLTRIGFFLNPDAKQMKKDLAMVLKDNLEAEQRLGYFRSDLDMETVAECLIGIIEHLTDSHLLPGSKDPASLAAQVVNLLIYGMLPNQGALQKRGDIR</sequence>
<dbReference type="GeneID" id="92853955"/>
<organism evidence="5 6">
    <name type="scientific">Bacillus sonorensis</name>
    <dbReference type="NCBI Taxonomy" id="119858"/>
    <lineage>
        <taxon>Bacteria</taxon>
        <taxon>Bacillati</taxon>
        <taxon>Bacillota</taxon>
        <taxon>Bacilli</taxon>
        <taxon>Bacillales</taxon>
        <taxon>Bacillaceae</taxon>
        <taxon>Bacillus</taxon>
    </lineage>
</organism>
<dbReference type="SUPFAM" id="SSF46689">
    <property type="entry name" value="Homeodomain-like"/>
    <property type="match status" value="1"/>
</dbReference>
<keyword evidence="6" id="KW-1185">Reference proteome</keyword>
<dbReference type="InterPro" id="IPR009057">
    <property type="entry name" value="Homeodomain-like_sf"/>
</dbReference>
<dbReference type="Gene3D" id="1.10.10.60">
    <property type="entry name" value="Homeodomain-like"/>
    <property type="match status" value="1"/>
</dbReference>
<dbReference type="PRINTS" id="PR00455">
    <property type="entry name" value="HTHTETR"/>
</dbReference>